<dbReference type="AlphaFoldDB" id="A0A382JCM1"/>
<evidence type="ECO:0000313" key="1">
    <source>
        <dbReference type="EMBL" id="SVC08853.1"/>
    </source>
</evidence>
<protein>
    <submittedName>
        <fullName evidence="1">Uncharacterized protein</fullName>
    </submittedName>
</protein>
<dbReference type="EMBL" id="UINC01072891">
    <property type="protein sequence ID" value="SVC08853.1"/>
    <property type="molecule type" value="Genomic_DNA"/>
</dbReference>
<accession>A0A382JCM1</accession>
<name>A0A382JCM1_9ZZZZ</name>
<gene>
    <name evidence="1" type="ORF">METZ01_LOCUS261707</name>
</gene>
<reference evidence="1" key="1">
    <citation type="submission" date="2018-05" db="EMBL/GenBank/DDBJ databases">
        <authorList>
            <person name="Lanie J.A."/>
            <person name="Ng W.-L."/>
            <person name="Kazmierczak K.M."/>
            <person name="Andrzejewski T.M."/>
            <person name="Davidsen T.M."/>
            <person name="Wayne K.J."/>
            <person name="Tettelin H."/>
            <person name="Glass J.I."/>
            <person name="Rusch D."/>
            <person name="Podicherti R."/>
            <person name="Tsui H.-C.T."/>
            <person name="Winkler M.E."/>
        </authorList>
    </citation>
    <scope>NUCLEOTIDE SEQUENCE</scope>
</reference>
<organism evidence="1">
    <name type="scientific">marine metagenome</name>
    <dbReference type="NCBI Taxonomy" id="408172"/>
    <lineage>
        <taxon>unclassified sequences</taxon>
        <taxon>metagenomes</taxon>
        <taxon>ecological metagenomes</taxon>
    </lineage>
</organism>
<sequence>MLKIKDYISHYIDITKYYSKKFIYLFCLPVEELQSPNFINKLYSFA</sequence>
<proteinExistence type="predicted"/>